<reference evidence="2 3" key="1">
    <citation type="journal article" date="2019" name="Int. J. Syst. Evol. Microbiol.">
        <title>The Global Catalogue of Microorganisms (GCM) 10K type strain sequencing project: providing services to taxonomists for standard genome sequencing and annotation.</title>
        <authorList>
            <consortium name="The Broad Institute Genomics Platform"/>
            <consortium name="The Broad Institute Genome Sequencing Center for Infectious Disease"/>
            <person name="Wu L."/>
            <person name="Ma J."/>
        </authorList>
    </citation>
    <scope>NUCLEOTIDE SEQUENCE [LARGE SCALE GENOMIC DNA]</scope>
    <source>
        <strain evidence="2 3">JCM 9383</strain>
    </source>
</reference>
<accession>A0ABN3VHJ8</accession>
<dbReference type="InterPro" id="IPR045865">
    <property type="entry name" value="ACT-like_dom_sf"/>
</dbReference>
<dbReference type="PANTHER" id="PTHR31131">
    <property type="entry name" value="CHROMOSOME 1, WHOLE GENOME SHOTGUN SEQUENCE"/>
    <property type="match status" value="1"/>
</dbReference>
<name>A0ABN3VHJ8_9PSEU</name>
<organism evidence="2 3">
    <name type="scientific">Saccharopolyspora taberi</name>
    <dbReference type="NCBI Taxonomy" id="60895"/>
    <lineage>
        <taxon>Bacteria</taxon>
        <taxon>Bacillati</taxon>
        <taxon>Actinomycetota</taxon>
        <taxon>Actinomycetes</taxon>
        <taxon>Pseudonocardiales</taxon>
        <taxon>Pseudonocardiaceae</taxon>
        <taxon>Saccharopolyspora</taxon>
    </lineage>
</organism>
<feature type="domain" description="CASTOR ACT" evidence="1">
    <location>
        <begin position="62"/>
        <end position="122"/>
    </location>
</feature>
<keyword evidence="3" id="KW-1185">Reference proteome</keyword>
<dbReference type="PANTHER" id="PTHR31131:SF6">
    <property type="entry name" value="CASTOR ACT DOMAIN-CONTAINING PROTEIN"/>
    <property type="match status" value="1"/>
</dbReference>
<dbReference type="SUPFAM" id="SSF55021">
    <property type="entry name" value="ACT-like"/>
    <property type="match status" value="1"/>
</dbReference>
<sequence length="136" mass="13713">MTGFALRLHAEPLAVGLVPAHVNIALTGGTAPIHGSLTTAAGRTIVFPHRLADEAGPDVLVEGPFRALEVEGPLGFSLTGVLTSLLVPLAEADVSVFTLSTFDTDWILVPADAAGAAEAALTAAGHTVRAADPEGA</sequence>
<dbReference type="InterPro" id="IPR051719">
    <property type="entry name" value="CASTOR_mTORC1"/>
</dbReference>
<comment type="caution">
    <text evidence="2">The sequence shown here is derived from an EMBL/GenBank/DDBJ whole genome shotgun (WGS) entry which is preliminary data.</text>
</comment>
<dbReference type="RefSeq" id="WP_344682538.1">
    <property type="nucleotide sequence ID" value="NZ_BAAAUX010000018.1"/>
</dbReference>
<evidence type="ECO:0000313" key="2">
    <source>
        <dbReference type="EMBL" id="GAA2803667.1"/>
    </source>
</evidence>
<evidence type="ECO:0000313" key="3">
    <source>
        <dbReference type="Proteomes" id="UP001500979"/>
    </source>
</evidence>
<dbReference type="EMBL" id="BAAAUX010000018">
    <property type="protein sequence ID" value="GAA2803667.1"/>
    <property type="molecule type" value="Genomic_DNA"/>
</dbReference>
<evidence type="ECO:0000259" key="1">
    <source>
        <dbReference type="Pfam" id="PF13840"/>
    </source>
</evidence>
<dbReference type="InterPro" id="IPR027795">
    <property type="entry name" value="CASTOR_ACT_dom"/>
</dbReference>
<dbReference type="Pfam" id="PF13840">
    <property type="entry name" value="ACT_7"/>
    <property type="match status" value="1"/>
</dbReference>
<dbReference type="Proteomes" id="UP001500979">
    <property type="component" value="Unassembled WGS sequence"/>
</dbReference>
<gene>
    <name evidence="2" type="ORF">GCM10010470_43560</name>
</gene>
<protein>
    <recommendedName>
        <fullName evidence="1">CASTOR ACT domain-containing protein</fullName>
    </recommendedName>
</protein>
<dbReference type="Gene3D" id="3.30.2130.10">
    <property type="entry name" value="VC0802-like"/>
    <property type="match status" value="1"/>
</dbReference>
<proteinExistence type="predicted"/>